<gene>
    <name evidence="4" type="ORF">Prum_027300</name>
</gene>
<dbReference type="EMBL" id="BLPG01000001">
    <property type="protein sequence ID" value="GFJ89088.1"/>
    <property type="molecule type" value="Genomic_DNA"/>
</dbReference>
<comment type="caution">
    <text evidence="4">The sequence shown here is derived from an EMBL/GenBank/DDBJ whole genome shotgun (WGS) entry which is preliminary data.</text>
</comment>
<dbReference type="SUPFAM" id="SSF55797">
    <property type="entry name" value="PR-1-like"/>
    <property type="match status" value="1"/>
</dbReference>
<feature type="transmembrane region" description="Helical" evidence="2">
    <location>
        <begin position="25"/>
        <end position="45"/>
    </location>
</feature>
<feature type="region of interest" description="Disordered" evidence="1">
    <location>
        <begin position="1"/>
        <end position="22"/>
    </location>
</feature>
<feature type="compositionally biased region" description="Low complexity" evidence="1">
    <location>
        <begin position="180"/>
        <end position="201"/>
    </location>
</feature>
<dbReference type="PANTHER" id="PTHR31157">
    <property type="entry name" value="SCP DOMAIN-CONTAINING PROTEIN"/>
    <property type="match status" value="1"/>
</dbReference>
<dbReference type="AlphaFoldDB" id="A0A6V8L2C9"/>
<evidence type="ECO:0000256" key="1">
    <source>
        <dbReference type="SAM" id="MobiDB-lite"/>
    </source>
</evidence>
<dbReference type="CDD" id="cd05379">
    <property type="entry name" value="CAP_bacterial"/>
    <property type="match status" value="1"/>
</dbReference>
<name>A0A6V8L2C9_9ACTN</name>
<dbReference type="PANTHER" id="PTHR31157:SF1">
    <property type="entry name" value="SCP DOMAIN-CONTAINING PROTEIN"/>
    <property type="match status" value="1"/>
</dbReference>
<keyword evidence="5" id="KW-1185">Reference proteome</keyword>
<feature type="region of interest" description="Disordered" evidence="1">
    <location>
        <begin position="166"/>
        <end position="218"/>
    </location>
</feature>
<dbReference type="Proteomes" id="UP000482960">
    <property type="component" value="Unassembled WGS sequence"/>
</dbReference>
<evidence type="ECO:0000313" key="4">
    <source>
        <dbReference type="EMBL" id="GFJ89088.1"/>
    </source>
</evidence>
<protein>
    <recommendedName>
        <fullName evidence="3">SCP domain-containing protein</fullName>
    </recommendedName>
</protein>
<accession>A0A6V8L2C9</accession>
<feature type="compositionally biased region" description="Low complexity" evidence="1">
    <location>
        <begin position="74"/>
        <end position="129"/>
    </location>
</feature>
<dbReference type="InterPro" id="IPR014044">
    <property type="entry name" value="CAP_dom"/>
</dbReference>
<evidence type="ECO:0000256" key="2">
    <source>
        <dbReference type="SAM" id="Phobius"/>
    </source>
</evidence>
<feature type="region of interest" description="Disordered" evidence="1">
    <location>
        <begin position="49"/>
        <end position="136"/>
    </location>
</feature>
<proteinExistence type="predicted"/>
<evidence type="ECO:0000313" key="5">
    <source>
        <dbReference type="Proteomes" id="UP000482960"/>
    </source>
</evidence>
<keyword evidence="2" id="KW-1133">Transmembrane helix</keyword>
<sequence>MPTDPDAPPRHAGRHRQAGRLPGPLGLAVAVAVLLLAFGAGATVLRPSLAGGAPGADRNASTTGTSGGTGGFGTNLAATASPEVSPTSATPSPTAKATPTRKANTTPKRTPSRTPSKSTGTGSSGSGSSAQSADENKVVEITNQERAAAGCGKVTVNAKLASAARLHSQDQAEHNNMSHTGSDGSSPGTGPAAPATTMPSARTWPWGTAPPPRSWTAG</sequence>
<dbReference type="InterPro" id="IPR035940">
    <property type="entry name" value="CAP_sf"/>
</dbReference>
<evidence type="ECO:0000259" key="3">
    <source>
        <dbReference type="Pfam" id="PF00188"/>
    </source>
</evidence>
<reference evidence="4 5" key="1">
    <citation type="submission" date="2020-03" db="EMBL/GenBank/DDBJ databases">
        <title>Whole genome shotgun sequence of Phytohabitans rumicis NBRC 108638.</title>
        <authorList>
            <person name="Komaki H."/>
            <person name="Tamura T."/>
        </authorList>
    </citation>
    <scope>NUCLEOTIDE SEQUENCE [LARGE SCALE GENOMIC DNA]</scope>
    <source>
        <strain evidence="4 5">NBRC 108638</strain>
    </source>
</reference>
<keyword evidence="2" id="KW-0472">Membrane</keyword>
<keyword evidence="2" id="KW-0812">Transmembrane</keyword>
<feature type="domain" description="SCP" evidence="3">
    <location>
        <begin position="140"/>
        <end position="194"/>
    </location>
</feature>
<organism evidence="4 5">
    <name type="scientific">Phytohabitans rumicis</name>
    <dbReference type="NCBI Taxonomy" id="1076125"/>
    <lineage>
        <taxon>Bacteria</taxon>
        <taxon>Bacillati</taxon>
        <taxon>Actinomycetota</taxon>
        <taxon>Actinomycetes</taxon>
        <taxon>Micromonosporales</taxon>
        <taxon>Micromonosporaceae</taxon>
    </lineage>
</organism>
<reference evidence="4 5" key="2">
    <citation type="submission" date="2020-03" db="EMBL/GenBank/DDBJ databases">
        <authorList>
            <person name="Ichikawa N."/>
            <person name="Kimura A."/>
            <person name="Kitahashi Y."/>
            <person name="Uohara A."/>
        </authorList>
    </citation>
    <scope>NUCLEOTIDE SEQUENCE [LARGE SCALE GENOMIC DNA]</scope>
    <source>
        <strain evidence="4 5">NBRC 108638</strain>
    </source>
</reference>
<feature type="compositionally biased region" description="Pro residues" evidence="1">
    <location>
        <begin position="208"/>
        <end position="218"/>
    </location>
</feature>
<dbReference type="Pfam" id="PF00188">
    <property type="entry name" value="CAP"/>
    <property type="match status" value="1"/>
</dbReference>
<dbReference type="Gene3D" id="3.40.33.10">
    <property type="entry name" value="CAP"/>
    <property type="match status" value="1"/>
</dbReference>